<sequence length="147" mass="15995">MVELISDAAEETVLMPASLLNELCLDLCDARELLDSDFLSLRPDSIDLRNRPPFLFPFSSSASLCAISTKPPRDTAGLLPLLPVLHMETLVVRVPGTVGGPGTSAPVRSSNAVPLLCSELERREFMEVRRGERITAAMPYGTLCRTP</sequence>
<dbReference type="EMBL" id="JAHRIN010069329">
    <property type="protein sequence ID" value="MEQ2216004.1"/>
    <property type="molecule type" value="Genomic_DNA"/>
</dbReference>
<proteinExistence type="predicted"/>
<keyword evidence="2" id="KW-1185">Reference proteome</keyword>
<evidence type="ECO:0000313" key="1">
    <source>
        <dbReference type="EMBL" id="MEQ2216004.1"/>
    </source>
</evidence>
<dbReference type="Proteomes" id="UP001434883">
    <property type="component" value="Unassembled WGS sequence"/>
</dbReference>
<evidence type="ECO:0000313" key="2">
    <source>
        <dbReference type="Proteomes" id="UP001434883"/>
    </source>
</evidence>
<name>A0ABV0S604_9TELE</name>
<protein>
    <submittedName>
        <fullName evidence="1">Uncharacterized protein</fullName>
    </submittedName>
</protein>
<reference evidence="1 2" key="1">
    <citation type="submission" date="2021-06" db="EMBL/GenBank/DDBJ databases">
        <authorList>
            <person name="Palmer J.M."/>
        </authorList>
    </citation>
    <scope>NUCLEOTIDE SEQUENCE [LARGE SCALE GENOMIC DNA]</scope>
    <source>
        <strain evidence="1 2">XC_2019</strain>
        <tissue evidence="1">Muscle</tissue>
    </source>
</reference>
<organism evidence="1 2">
    <name type="scientific">Xenoophorus captivus</name>
    <dbReference type="NCBI Taxonomy" id="1517983"/>
    <lineage>
        <taxon>Eukaryota</taxon>
        <taxon>Metazoa</taxon>
        <taxon>Chordata</taxon>
        <taxon>Craniata</taxon>
        <taxon>Vertebrata</taxon>
        <taxon>Euteleostomi</taxon>
        <taxon>Actinopterygii</taxon>
        <taxon>Neopterygii</taxon>
        <taxon>Teleostei</taxon>
        <taxon>Neoteleostei</taxon>
        <taxon>Acanthomorphata</taxon>
        <taxon>Ovalentaria</taxon>
        <taxon>Atherinomorphae</taxon>
        <taxon>Cyprinodontiformes</taxon>
        <taxon>Goodeidae</taxon>
        <taxon>Xenoophorus</taxon>
    </lineage>
</organism>
<accession>A0ABV0S604</accession>
<gene>
    <name evidence="1" type="ORF">XENOCAPTIV_009299</name>
</gene>
<comment type="caution">
    <text evidence="1">The sequence shown here is derived from an EMBL/GenBank/DDBJ whole genome shotgun (WGS) entry which is preliminary data.</text>
</comment>
<feature type="non-terminal residue" evidence="1">
    <location>
        <position position="147"/>
    </location>
</feature>